<dbReference type="Ensembl" id="ENSSHAT00000046565.1">
    <property type="protein sequence ID" value="ENSSHAP00000024175.1"/>
    <property type="gene ID" value="ENSSHAG00000032076.1"/>
</dbReference>
<organism evidence="2 3">
    <name type="scientific">Sarcophilus harrisii</name>
    <name type="common">Tasmanian devil</name>
    <name type="synonym">Sarcophilus laniarius</name>
    <dbReference type="NCBI Taxonomy" id="9305"/>
    <lineage>
        <taxon>Eukaryota</taxon>
        <taxon>Metazoa</taxon>
        <taxon>Chordata</taxon>
        <taxon>Craniata</taxon>
        <taxon>Vertebrata</taxon>
        <taxon>Euteleostomi</taxon>
        <taxon>Mammalia</taxon>
        <taxon>Metatheria</taxon>
        <taxon>Dasyuromorphia</taxon>
        <taxon>Dasyuridae</taxon>
        <taxon>Sarcophilus</taxon>
    </lineage>
</organism>
<dbReference type="AlphaFoldDB" id="A0A7N4NJW8"/>
<reference evidence="2 3" key="1">
    <citation type="journal article" date="2011" name="Proc. Natl. Acad. Sci. U.S.A.">
        <title>Genetic diversity and population structure of the endangered marsupial Sarcophilus harrisii (Tasmanian devil).</title>
        <authorList>
            <person name="Miller W."/>
            <person name="Hayes V.M."/>
            <person name="Ratan A."/>
            <person name="Petersen D.C."/>
            <person name="Wittekindt N.E."/>
            <person name="Miller J."/>
            <person name="Walenz B."/>
            <person name="Knight J."/>
            <person name="Qi J."/>
            <person name="Zhao F."/>
            <person name="Wang Q."/>
            <person name="Bedoya-Reina O.C."/>
            <person name="Katiyar N."/>
            <person name="Tomsho L.P."/>
            <person name="Kasson L.M."/>
            <person name="Hardie R.A."/>
            <person name="Woodbridge P."/>
            <person name="Tindall E.A."/>
            <person name="Bertelsen M.F."/>
            <person name="Dixon D."/>
            <person name="Pyecroft S."/>
            <person name="Helgen K.M."/>
            <person name="Lesk A.M."/>
            <person name="Pringle T.H."/>
            <person name="Patterson N."/>
            <person name="Zhang Y."/>
            <person name="Kreiss A."/>
            <person name="Woods G.M."/>
            <person name="Jones M.E."/>
            <person name="Schuster S.C."/>
        </authorList>
    </citation>
    <scope>NUCLEOTIDE SEQUENCE [LARGE SCALE GENOMIC DNA]</scope>
</reference>
<evidence type="ECO:0000313" key="2">
    <source>
        <dbReference type="Ensembl" id="ENSSHAP00000024175.1"/>
    </source>
</evidence>
<evidence type="ECO:0000256" key="1">
    <source>
        <dbReference type="SAM" id="MobiDB-lite"/>
    </source>
</evidence>
<accession>A0A7N4NJW8</accession>
<name>A0A7N4NJW8_SARHA</name>
<reference evidence="2" key="2">
    <citation type="submission" date="2025-08" db="UniProtKB">
        <authorList>
            <consortium name="Ensembl"/>
        </authorList>
    </citation>
    <scope>IDENTIFICATION</scope>
</reference>
<dbReference type="GO" id="GO:0007017">
    <property type="term" value="P:microtubule-based process"/>
    <property type="evidence" value="ECO:0007669"/>
    <property type="project" value="InterPro"/>
</dbReference>
<evidence type="ECO:0000313" key="3">
    <source>
        <dbReference type="Proteomes" id="UP000007648"/>
    </source>
</evidence>
<feature type="region of interest" description="Disordered" evidence="1">
    <location>
        <begin position="47"/>
        <end position="82"/>
    </location>
</feature>
<dbReference type="SUPFAM" id="SSF54648">
    <property type="entry name" value="DLC"/>
    <property type="match status" value="1"/>
</dbReference>
<dbReference type="InterPro" id="IPR037177">
    <property type="entry name" value="DLC_sf"/>
</dbReference>
<dbReference type="Proteomes" id="UP000007648">
    <property type="component" value="Unassembled WGS sequence"/>
</dbReference>
<dbReference type="GO" id="GO:0030286">
    <property type="term" value="C:dynein complex"/>
    <property type="evidence" value="ECO:0007669"/>
    <property type="project" value="InterPro"/>
</dbReference>
<dbReference type="InParanoid" id="A0A7N4NJW8"/>
<sequence>MGEETKKDDADYKRLQIFPLVRHSDMPEEMRLETMELCVTACEKYSNNNEVPVPEGPQREAGPLSSQVGGGDNGGKERGSFSGSFWSQALLKQVPVTSGIPGQCRAQRGPPRGSQPLFRVTRKLGRVWGLGPQARGWEL</sequence>
<protein>
    <recommendedName>
        <fullName evidence="4">Dynein light chain</fullName>
    </recommendedName>
</protein>
<reference evidence="2" key="3">
    <citation type="submission" date="2025-09" db="UniProtKB">
        <authorList>
            <consortium name="Ensembl"/>
        </authorList>
    </citation>
    <scope>IDENTIFICATION</scope>
</reference>
<evidence type="ECO:0008006" key="4">
    <source>
        <dbReference type="Google" id="ProtNLM"/>
    </source>
</evidence>
<proteinExistence type="predicted"/>
<dbReference type="GeneTree" id="ENSGT00940000166105"/>
<keyword evidence="3" id="KW-1185">Reference proteome</keyword>